<feature type="transmembrane region" description="Helical" evidence="6">
    <location>
        <begin position="249"/>
        <end position="269"/>
    </location>
</feature>
<dbReference type="Gene3D" id="1.20.1250.20">
    <property type="entry name" value="MFS general substrate transporter like domains"/>
    <property type="match status" value="1"/>
</dbReference>
<feature type="transmembrane region" description="Helical" evidence="6">
    <location>
        <begin position="170"/>
        <end position="189"/>
    </location>
</feature>
<dbReference type="Pfam" id="PF07690">
    <property type="entry name" value="MFS_1"/>
    <property type="match status" value="1"/>
</dbReference>
<feature type="domain" description="Major facilitator superfamily (MFS) profile" evidence="7">
    <location>
        <begin position="15"/>
        <end position="391"/>
    </location>
</feature>
<feature type="transmembrane region" description="Helical" evidence="6">
    <location>
        <begin position="50"/>
        <end position="69"/>
    </location>
</feature>
<keyword evidence="2" id="KW-1003">Cell membrane</keyword>
<dbReference type="PANTHER" id="PTHR43124">
    <property type="entry name" value="PURINE EFFLUX PUMP PBUE"/>
    <property type="match status" value="1"/>
</dbReference>
<keyword evidence="4 6" id="KW-1133">Transmembrane helix</keyword>
<keyword evidence="5 6" id="KW-0472">Membrane</keyword>
<dbReference type="InterPro" id="IPR020846">
    <property type="entry name" value="MFS_dom"/>
</dbReference>
<accession>A0A7Y6IPK9</accession>
<dbReference type="InterPro" id="IPR050189">
    <property type="entry name" value="MFS_Efflux_Transporters"/>
</dbReference>
<comment type="caution">
    <text evidence="8">The sequence shown here is derived from an EMBL/GenBank/DDBJ whole genome shotgun (WGS) entry which is preliminary data.</text>
</comment>
<evidence type="ECO:0000259" key="7">
    <source>
        <dbReference type="PROSITE" id="PS50850"/>
    </source>
</evidence>
<evidence type="ECO:0000256" key="6">
    <source>
        <dbReference type="SAM" id="Phobius"/>
    </source>
</evidence>
<dbReference type="SUPFAM" id="SSF103473">
    <property type="entry name" value="MFS general substrate transporter"/>
    <property type="match status" value="1"/>
</dbReference>
<sequence>MSDVLVVRAPYRLRRTLILALGTFAVGTDAYVVAGFLPAMARSLGVSESAAGQSATAFAVTYAVLSPVLATLTSRLPRRPLLVGALLLLALANLGSALAPGYAALMATRMAAAAGAAVFTPNAGAVAAALVAPERRARALAVVVGGLTVATAVGVPLGNLAGRLLDWRSALGLVAALCLLAAAGVRVALPPLPGHPRVPLRERLATLRRPGVVAVLPLTVLGLAGSYGLYAYTVPLLRALGAGPAAETWLLFVYGAGAVAGNAVAGTAVDRRGPVPVLATGYAAIAGSLAALAWAAHAGMTWLPLTALLLAAWGASTWSQTPAQQVRLIAAAPRETAVVVGLNASAMYAGIALGTALGGVLLPAGPAVALAVHAALAVAALGYLLATRRHR</sequence>
<feature type="transmembrane region" description="Helical" evidence="6">
    <location>
        <begin position="276"/>
        <end position="296"/>
    </location>
</feature>
<feature type="transmembrane region" description="Helical" evidence="6">
    <location>
        <begin position="302"/>
        <end position="319"/>
    </location>
</feature>
<feature type="transmembrane region" description="Helical" evidence="6">
    <location>
        <begin position="81"/>
        <end position="105"/>
    </location>
</feature>
<dbReference type="PANTHER" id="PTHR43124:SF10">
    <property type="entry name" value="PURINE EFFLUX PUMP PBUE"/>
    <property type="match status" value="1"/>
</dbReference>
<dbReference type="InterPro" id="IPR011701">
    <property type="entry name" value="MFS"/>
</dbReference>
<feature type="transmembrane region" description="Helical" evidence="6">
    <location>
        <begin position="340"/>
        <end position="361"/>
    </location>
</feature>
<keyword evidence="9" id="KW-1185">Reference proteome</keyword>
<comment type="subcellular location">
    <subcellularLocation>
        <location evidence="1">Cell membrane</location>
        <topology evidence="1">Multi-pass membrane protein</topology>
    </subcellularLocation>
</comment>
<feature type="transmembrane region" description="Helical" evidence="6">
    <location>
        <begin position="367"/>
        <end position="386"/>
    </location>
</feature>
<evidence type="ECO:0000256" key="3">
    <source>
        <dbReference type="ARBA" id="ARBA00022692"/>
    </source>
</evidence>
<evidence type="ECO:0000256" key="2">
    <source>
        <dbReference type="ARBA" id="ARBA00022475"/>
    </source>
</evidence>
<dbReference type="Proteomes" id="UP000546126">
    <property type="component" value="Unassembled WGS sequence"/>
</dbReference>
<feature type="transmembrane region" description="Helical" evidence="6">
    <location>
        <begin position="210"/>
        <end position="229"/>
    </location>
</feature>
<evidence type="ECO:0000256" key="1">
    <source>
        <dbReference type="ARBA" id="ARBA00004651"/>
    </source>
</evidence>
<gene>
    <name evidence="8" type="ORF">HT134_17740</name>
</gene>
<organism evidence="8 9">
    <name type="scientific">Nonomuraea rhodomycinica</name>
    <dbReference type="NCBI Taxonomy" id="1712872"/>
    <lineage>
        <taxon>Bacteria</taxon>
        <taxon>Bacillati</taxon>
        <taxon>Actinomycetota</taxon>
        <taxon>Actinomycetes</taxon>
        <taxon>Streptosporangiales</taxon>
        <taxon>Streptosporangiaceae</taxon>
        <taxon>Nonomuraea</taxon>
    </lineage>
</organism>
<evidence type="ECO:0000256" key="5">
    <source>
        <dbReference type="ARBA" id="ARBA00023136"/>
    </source>
</evidence>
<dbReference type="AlphaFoldDB" id="A0A7Y6IPK9"/>
<dbReference type="GO" id="GO:0022857">
    <property type="term" value="F:transmembrane transporter activity"/>
    <property type="evidence" value="ECO:0007669"/>
    <property type="project" value="InterPro"/>
</dbReference>
<proteinExistence type="predicted"/>
<feature type="transmembrane region" description="Helical" evidence="6">
    <location>
        <begin position="111"/>
        <end position="132"/>
    </location>
</feature>
<evidence type="ECO:0000256" key="4">
    <source>
        <dbReference type="ARBA" id="ARBA00022989"/>
    </source>
</evidence>
<name>A0A7Y6IPK9_9ACTN</name>
<keyword evidence="3 6" id="KW-0812">Transmembrane</keyword>
<evidence type="ECO:0000313" key="8">
    <source>
        <dbReference type="EMBL" id="NUW41970.1"/>
    </source>
</evidence>
<dbReference type="PROSITE" id="PS50850">
    <property type="entry name" value="MFS"/>
    <property type="match status" value="1"/>
</dbReference>
<evidence type="ECO:0000313" key="9">
    <source>
        <dbReference type="Proteomes" id="UP000546126"/>
    </source>
</evidence>
<dbReference type="GO" id="GO:0005886">
    <property type="term" value="C:plasma membrane"/>
    <property type="evidence" value="ECO:0007669"/>
    <property type="project" value="UniProtKB-SubCell"/>
</dbReference>
<dbReference type="EMBL" id="JABWGO010000003">
    <property type="protein sequence ID" value="NUW41970.1"/>
    <property type="molecule type" value="Genomic_DNA"/>
</dbReference>
<reference evidence="8 9" key="1">
    <citation type="submission" date="2020-06" db="EMBL/GenBank/DDBJ databases">
        <authorList>
            <person name="Chanama M."/>
        </authorList>
    </citation>
    <scope>NUCLEOTIDE SEQUENCE [LARGE SCALE GENOMIC DNA]</scope>
    <source>
        <strain evidence="8 9">TBRC6557</strain>
    </source>
</reference>
<feature type="transmembrane region" description="Helical" evidence="6">
    <location>
        <begin position="139"/>
        <end position="158"/>
    </location>
</feature>
<dbReference type="InterPro" id="IPR036259">
    <property type="entry name" value="MFS_trans_sf"/>
</dbReference>
<protein>
    <submittedName>
        <fullName evidence="8">MFS transporter</fullName>
    </submittedName>
</protein>
<dbReference type="RefSeq" id="WP_175601474.1">
    <property type="nucleotide sequence ID" value="NZ_JABWGO010000003.1"/>
</dbReference>